<dbReference type="AlphaFoldDB" id="M3AUV0"/>
<evidence type="ECO:0000313" key="1">
    <source>
        <dbReference type="EMBL" id="EME80928.1"/>
    </source>
</evidence>
<dbReference type="GeneID" id="19333526"/>
<protein>
    <submittedName>
        <fullName evidence="1">Uncharacterized protein</fullName>
    </submittedName>
</protein>
<gene>
    <name evidence="1" type="ORF">MYCFIDRAFT_176284</name>
</gene>
<dbReference type="Proteomes" id="UP000016932">
    <property type="component" value="Unassembled WGS sequence"/>
</dbReference>
<dbReference type="EMBL" id="KB446560">
    <property type="protein sequence ID" value="EME80928.1"/>
    <property type="molecule type" value="Genomic_DNA"/>
</dbReference>
<dbReference type="KEGG" id="pfj:MYCFIDRAFT_176284"/>
<dbReference type="VEuPathDB" id="FungiDB:MYCFIDRAFT_176284"/>
<dbReference type="RefSeq" id="XP_007928274.1">
    <property type="nucleotide sequence ID" value="XM_007930083.1"/>
</dbReference>
<organism evidence="1 2">
    <name type="scientific">Pseudocercospora fijiensis (strain CIRAD86)</name>
    <name type="common">Black leaf streak disease fungus</name>
    <name type="synonym">Mycosphaerella fijiensis</name>
    <dbReference type="NCBI Taxonomy" id="383855"/>
    <lineage>
        <taxon>Eukaryota</taxon>
        <taxon>Fungi</taxon>
        <taxon>Dikarya</taxon>
        <taxon>Ascomycota</taxon>
        <taxon>Pezizomycotina</taxon>
        <taxon>Dothideomycetes</taxon>
        <taxon>Dothideomycetidae</taxon>
        <taxon>Mycosphaerellales</taxon>
        <taxon>Mycosphaerellaceae</taxon>
        <taxon>Pseudocercospora</taxon>
    </lineage>
</organism>
<accession>M3AUV0</accession>
<name>M3AUV0_PSEFD</name>
<proteinExistence type="predicted"/>
<reference evidence="1 2" key="1">
    <citation type="journal article" date="2012" name="PLoS Pathog.">
        <title>Diverse lifestyles and strategies of plant pathogenesis encoded in the genomes of eighteen Dothideomycetes fungi.</title>
        <authorList>
            <person name="Ohm R.A."/>
            <person name="Feau N."/>
            <person name="Henrissat B."/>
            <person name="Schoch C.L."/>
            <person name="Horwitz B.A."/>
            <person name="Barry K.W."/>
            <person name="Condon B.J."/>
            <person name="Copeland A.C."/>
            <person name="Dhillon B."/>
            <person name="Glaser F."/>
            <person name="Hesse C.N."/>
            <person name="Kosti I."/>
            <person name="LaButti K."/>
            <person name="Lindquist E.A."/>
            <person name="Lucas S."/>
            <person name="Salamov A.A."/>
            <person name="Bradshaw R.E."/>
            <person name="Ciuffetti L."/>
            <person name="Hamelin R.C."/>
            <person name="Kema G.H.J."/>
            <person name="Lawrence C."/>
            <person name="Scott J.A."/>
            <person name="Spatafora J.W."/>
            <person name="Turgeon B.G."/>
            <person name="de Wit P.J.G.M."/>
            <person name="Zhong S."/>
            <person name="Goodwin S.B."/>
            <person name="Grigoriev I.V."/>
        </authorList>
    </citation>
    <scope>NUCLEOTIDE SEQUENCE [LARGE SCALE GENOMIC DNA]</scope>
    <source>
        <strain evidence="1 2">CIRAD86</strain>
    </source>
</reference>
<evidence type="ECO:0000313" key="2">
    <source>
        <dbReference type="Proteomes" id="UP000016932"/>
    </source>
</evidence>
<sequence length="149" mass="16403">MYPKSPFPSRGLLLSSVRPQVSGVNSICNAVAGQDVSGDKSSCNPNPEVDTMGCLVGRFKRVADDRGYLPSGLLAHEILGFEQLELRTCLQIRALSSLVQRSRYTVNCWSDHERCQVEGSASALTFWAAVQGRSTVIFVEVRPQRTEKN</sequence>
<dbReference type="HOGENOM" id="CLU_1750501_0_0_1"/>
<keyword evidence="2" id="KW-1185">Reference proteome</keyword>